<reference evidence="1 2" key="1">
    <citation type="journal article" date="2020" name="ISME J.">
        <title>Uncovering the hidden diversity of litter-decomposition mechanisms in mushroom-forming fungi.</title>
        <authorList>
            <person name="Floudas D."/>
            <person name="Bentzer J."/>
            <person name="Ahren D."/>
            <person name="Johansson T."/>
            <person name="Persson P."/>
            <person name="Tunlid A."/>
        </authorList>
    </citation>
    <scope>NUCLEOTIDE SEQUENCE [LARGE SCALE GENOMIC DNA]</scope>
    <source>
        <strain evidence="1 2">CBS 101986</strain>
    </source>
</reference>
<gene>
    <name evidence="1" type="ORF">D9619_011102</name>
</gene>
<evidence type="ECO:0000313" key="2">
    <source>
        <dbReference type="Proteomes" id="UP000567179"/>
    </source>
</evidence>
<dbReference type="AlphaFoldDB" id="A0A8H5BKU2"/>
<comment type="caution">
    <text evidence="1">The sequence shown here is derived from an EMBL/GenBank/DDBJ whole genome shotgun (WGS) entry which is preliminary data.</text>
</comment>
<name>A0A8H5BKU2_9AGAR</name>
<sequence length="238" mass="26462">MGRQGGGRDENIGIVQGSWSRLGVPPLDSDSLSSMNQIFSPSTTPCSDLLDDADNRTDLFRLAGGVMERASSQLYASLKKVLEIRTLTFSLILDCWTGRNYILPNTPFGALSSPSNIMKFCIVILTLSTSSMAAAYRTSEIVYERAYDDDIVGFTARAIWGKGKYAMNESDYHTRVKPGLKTAFAQHYKNFVAFCGTNPDFHCDRNGMTKFPPLPLGDSHVLPHLHRRSYVDLFDDLD</sequence>
<organism evidence="1 2">
    <name type="scientific">Psilocybe cf. subviscida</name>
    <dbReference type="NCBI Taxonomy" id="2480587"/>
    <lineage>
        <taxon>Eukaryota</taxon>
        <taxon>Fungi</taxon>
        <taxon>Dikarya</taxon>
        <taxon>Basidiomycota</taxon>
        <taxon>Agaricomycotina</taxon>
        <taxon>Agaricomycetes</taxon>
        <taxon>Agaricomycetidae</taxon>
        <taxon>Agaricales</taxon>
        <taxon>Agaricineae</taxon>
        <taxon>Strophariaceae</taxon>
        <taxon>Psilocybe</taxon>
    </lineage>
</organism>
<protein>
    <submittedName>
        <fullName evidence="1">Uncharacterized protein</fullName>
    </submittedName>
</protein>
<accession>A0A8H5BKU2</accession>
<evidence type="ECO:0000313" key="1">
    <source>
        <dbReference type="EMBL" id="KAF5324368.1"/>
    </source>
</evidence>
<dbReference type="EMBL" id="JAACJJ010000016">
    <property type="protein sequence ID" value="KAF5324368.1"/>
    <property type="molecule type" value="Genomic_DNA"/>
</dbReference>
<dbReference type="OrthoDB" id="3032154at2759"/>
<dbReference type="Proteomes" id="UP000567179">
    <property type="component" value="Unassembled WGS sequence"/>
</dbReference>
<keyword evidence="2" id="KW-1185">Reference proteome</keyword>
<proteinExistence type="predicted"/>